<dbReference type="InterPro" id="IPR050625">
    <property type="entry name" value="ParA/MinD_ATPase"/>
</dbReference>
<proteinExistence type="predicted"/>
<dbReference type="SUPFAM" id="SSF52540">
    <property type="entry name" value="P-loop containing nucleoside triphosphate hydrolases"/>
    <property type="match status" value="1"/>
</dbReference>
<evidence type="ECO:0000256" key="3">
    <source>
        <dbReference type="SAM" id="MobiDB-lite"/>
    </source>
</evidence>
<dbReference type="AlphaFoldDB" id="A0A6J6DZX2"/>
<evidence type="ECO:0000259" key="4">
    <source>
        <dbReference type="Pfam" id="PF01656"/>
    </source>
</evidence>
<dbReference type="GO" id="GO:0005829">
    <property type="term" value="C:cytosol"/>
    <property type="evidence" value="ECO:0007669"/>
    <property type="project" value="TreeGrafter"/>
</dbReference>
<keyword evidence="1" id="KW-0547">Nucleotide-binding</keyword>
<dbReference type="Gene3D" id="3.40.50.300">
    <property type="entry name" value="P-loop containing nucleotide triphosphate hydrolases"/>
    <property type="match status" value="1"/>
</dbReference>
<gene>
    <name evidence="5" type="ORF">UFOPK1591_01225</name>
</gene>
<accession>A0A6J6DZX2</accession>
<evidence type="ECO:0000256" key="2">
    <source>
        <dbReference type="ARBA" id="ARBA00022840"/>
    </source>
</evidence>
<dbReference type="PANTHER" id="PTHR43384">
    <property type="entry name" value="SEPTUM SITE-DETERMINING PROTEIN MIND HOMOLOG, CHLOROPLASTIC-RELATED"/>
    <property type="match status" value="1"/>
</dbReference>
<reference evidence="5" key="1">
    <citation type="submission" date="2020-05" db="EMBL/GenBank/DDBJ databases">
        <authorList>
            <person name="Chiriac C."/>
            <person name="Salcher M."/>
            <person name="Ghai R."/>
            <person name="Kavagutti S V."/>
        </authorList>
    </citation>
    <scope>NUCLEOTIDE SEQUENCE</scope>
</reference>
<sequence>MRVLIALWGNDGDRIHGEAQTEDHDVVRLDHGEGSESLALRIRRERWDIVVVDAHAETLSMDVVDACDSRGVLLVAVVSDRQSSANASVCGVDELVSVWQSWSDAVHVARAGAKNSEPNSILQQNELRQRPLRILPDRHSPETSEPQGSVARTTESGSREARVVTVWGPTGAPGRTTVAVNLAAAALSRGDRVILIDADTYGGAVAIRCGVFDEAPGIARACRLAGSGNLTAEELTSLAHEVSVEGNSLHVVTGILSPARWPEISRERLEKVLDCARACYDTVIVDVGFSLETDEEVSSDMLAPRRNAATLAALRASTDIVAVSAADSVGLARFIRLWSDVCDANPDARISVAVNRVVALKNGFSATENIASSFSRFAGIRDVVLIPEATELVARADARGVPAFTIDTHSRFAAGIKELAHRAVGIEREGDRVGLREKMRGLRLLG</sequence>
<keyword evidence="2" id="KW-0067">ATP-binding</keyword>
<dbReference type="EMBL" id="CAEZTD010000113">
    <property type="protein sequence ID" value="CAB4569637.1"/>
    <property type="molecule type" value="Genomic_DNA"/>
</dbReference>
<feature type="compositionally biased region" description="Polar residues" evidence="3">
    <location>
        <begin position="143"/>
        <end position="156"/>
    </location>
</feature>
<dbReference type="GO" id="GO:0051782">
    <property type="term" value="P:negative regulation of cell division"/>
    <property type="evidence" value="ECO:0007669"/>
    <property type="project" value="TreeGrafter"/>
</dbReference>
<dbReference type="GO" id="GO:0005524">
    <property type="term" value="F:ATP binding"/>
    <property type="evidence" value="ECO:0007669"/>
    <property type="project" value="UniProtKB-KW"/>
</dbReference>
<dbReference type="InterPro" id="IPR027417">
    <property type="entry name" value="P-loop_NTPase"/>
</dbReference>
<evidence type="ECO:0000313" key="5">
    <source>
        <dbReference type="EMBL" id="CAB4569637.1"/>
    </source>
</evidence>
<protein>
    <submittedName>
        <fullName evidence="5">Unannotated protein</fullName>
    </submittedName>
</protein>
<dbReference type="GO" id="GO:0016887">
    <property type="term" value="F:ATP hydrolysis activity"/>
    <property type="evidence" value="ECO:0007669"/>
    <property type="project" value="TreeGrafter"/>
</dbReference>
<feature type="domain" description="CobQ/CobB/MinD/ParA nucleotide binding" evidence="4">
    <location>
        <begin position="165"/>
        <end position="389"/>
    </location>
</feature>
<feature type="region of interest" description="Disordered" evidence="3">
    <location>
        <begin position="136"/>
        <end position="160"/>
    </location>
</feature>
<evidence type="ECO:0000256" key="1">
    <source>
        <dbReference type="ARBA" id="ARBA00022741"/>
    </source>
</evidence>
<dbReference type="InterPro" id="IPR002586">
    <property type="entry name" value="CobQ/CobB/MinD/ParA_Nub-bd_dom"/>
</dbReference>
<dbReference type="PANTHER" id="PTHR43384:SF6">
    <property type="entry name" value="SEPTUM SITE-DETERMINING PROTEIN MIND HOMOLOG, CHLOROPLASTIC"/>
    <property type="match status" value="1"/>
</dbReference>
<organism evidence="5">
    <name type="scientific">freshwater metagenome</name>
    <dbReference type="NCBI Taxonomy" id="449393"/>
    <lineage>
        <taxon>unclassified sequences</taxon>
        <taxon>metagenomes</taxon>
        <taxon>ecological metagenomes</taxon>
    </lineage>
</organism>
<dbReference type="GO" id="GO:0009898">
    <property type="term" value="C:cytoplasmic side of plasma membrane"/>
    <property type="evidence" value="ECO:0007669"/>
    <property type="project" value="TreeGrafter"/>
</dbReference>
<dbReference type="Pfam" id="PF01656">
    <property type="entry name" value="CbiA"/>
    <property type="match status" value="1"/>
</dbReference>
<name>A0A6J6DZX2_9ZZZZ</name>